<organism evidence="2 3">
    <name type="scientific">Austropuccinia psidii MF-1</name>
    <dbReference type="NCBI Taxonomy" id="1389203"/>
    <lineage>
        <taxon>Eukaryota</taxon>
        <taxon>Fungi</taxon>
        <taxon>Dikarya</taxon>
        <taxon>Basidiomycota</taxon>
        <taxon>Pucciniomycotina</taxon>
        <taxon>Pucciniomycetes</taxon>
        <taxon>Pucciniales</taxon>
        <taxon>Sphaerophragmiaceae</taxon>
        <taxon>Austropuccinia</taxon>
    </lineage>
</organism>
<evidence type="ECO:0000313" key="2">
    <source>
        <dbReference type="EMBL" id="MBW0466856.1"/>
    </source>
</evidence>
<dbReference type="Proteomes" id="UP000765509">
    <property type="component" value="Unassembled WGS sequence"/>
</dbReference>
<feature type="region of interest" description="Disordered" evidence="1">
    <location>
        <begin position="1"/>
        <end position="51"/>
    </location>
</feature>
<gene>
    <name evidence="2" type="ORF">O181_006571</name>
</gene>
<proteinExistence type="predicted"/>
<dbReference type="EMBL" id="AVOT02001414">
    <property type="protein sequence ID" value="MBW0466856.1"/>
    <property type="molecule type" value="Genomic_DNA"/>
</dbReference>
<keyword evidence="3" id="KW-1185">Reference proteome</keyword>
<name>A0A9Q3GGV9_9BASI</name>
<comment type="caution">
    <text evidence="2">The sequence shown here is derived from an EMBL/GenBank/DDBJ whole genome shotgun (WGS) entry which is preliminary data.</text>
</comment>
<feature type="compositionally biased region" description="Polar residues" evidence="1">
    <location>
        <begin position="41"/>
        <end position="51"/>
    </location>
</feature>
<sequence>MFHPFFNPPALKKIDGDGFSSQQIAQESPPALEPLNDDNSLENLEKNSSPTLSIGESVPIISFDKSSSLTSFPDSPIAVESSALLSAFNSEVYSSSLHTKIEFPKLFQPSSPKFSLDSEFKVLGFIKLVDTCSSLDELEYSPFNITPPACSHQRNLDEVQELDSSSFIIRISLATPSSPKEFYSKPLQKRKQNNIKRIYSLCPQKRIFYK</sequence>
<dbReference type="AlphaFoldDB" id="A0A9Q3GGV9"/>
<reference evidence="2" key="1">
    <citation type="submission" date="2021-03" db="EMBL/GenBank/DDBJ databases">
        <title>Draft genome sequence of rust myrtle Austropuccinia psidii MF-1, a brazilian biotype.</title>
        <authorList>
            <person name="Quecine M.C."/>
            <person name="Pachon D.M.R."/>
            <person name="Bonatelli M.L."/>
            <person name="Correr F.H."/>
            <person name="Franceschini L.M."/>
            <person name="Leite T.F."/>
            <person name="Margarido G.R.A."/>
            <person name="Almeida C.A."/>
            <person name="Ferrarezi J.A."/>
            <person name="Labate C.A."/>
        </authorList>
    </citation>
    <scope>NUCLEOTIDE SEQUENCE</scope>
    <source>
        <strain evidence="2">MF-1</strain>
    </source>
</reference>
<evidence type="ECO:0000256" key="1">
    <source>
        <dbReference type="SAM" id="MobiDB-lite"/>
    </source>
</evidence>
<evidence type="ECO:0000313" key="3">
    <source>
        <dbReference type="Proteomes" id="UP000765509"/>
    </source>
</evidence>
<protein>
    <submittedName>
        <fullName evidence="2">Uncharacterized protein</fullName>
    </submittedName>
</protein>
<accession>A0A9Q3GGV9</accession>